<dbReference type="Proteomes" id="UP000593572">
    <property type="component" value="Unassembled WGS sequence"/>
</dbReference>
<dbReference type="Gene3D" id="3.40.50.300">
    <property type="entry name" value="P-loop containing nucleotide triphosphate hydrolases"/>
    <property type="match status" value="1"/>
</dbReference>
<gene>
    <name evidence="2" type="ORF">Golob_027868</name>
</gene>
<name>A0A7J8NI23_9ROSI</name>
<dbReference type="Pfam" id="PF00931">
    <property type="entry name" value="NB-ARC"/>
    <property type="match status" value="1"/>
</dbReference>
<comment type="caution">
    <text evidence="2">The sequence shown here is derived from an EMBL/GenBank/DDBJ whole genome shotgun (WGS) entry which is preliminary data.</text>
</comment>
<dbReference type="GO" id="GO:0043531">
    <property type="term" value="F:ADP binding"/>
    <property type="evidence" value="ECO:0007669"/>
    <property type="project" value="InterPro"/>
</dbReference>
<accession>A0A7J8NI23</accession>
<feature type="domain" description="NB-ARC" evidence="1">
    <location>
        <begin position="5"/>
        <end position="55"/>
    </location>
</feature>
<evidence type="ECO:0000313" key="3">
    <source>
        <dbReference type="Proteomes" id="UP000593572"/>
    </source>
</evidence>
<protein>
    <recommendedName>
        <fullName evidence="1">NB-ARC domain-containing protein</fullName>
    </recommendedName>
</protein>
<proteinExistence type="predicted"/>
<dbReference type="SUPFAM" id="SSF52540">
    <property type="entry name" value="P-loop containing nucleoside triphosphate hydrolases"/>
    <property type="match status" value="1"/>
</dbReference>
<dbReference type="EMBL" id="JABEZX010350490">
    <property type="protein sequence ID" value="MBA0576615.1"/>
    <property type="molecule type" value="Genomic_DNA"/>
</dbReference>
<evidence type="ECO:0000259" key="1">
    <source>
        <dbReference type="Pfam" id="PF00931"/>
    </source>
</evidence>
<reference evidence="2 3" key="1">
    <citation type="journal article" date="2019" name="Genome Biol. Evol.">
        <title>Insights into the evolution of the New World diploid cottons (Gossypium, subgenus Houzingenia) based on genome sequencing.</title>
        <authorList>
            <person name="Grover C.E."/>
            <person name="Arick M.A. 2nd"/>
            <person name="Thrash A."/>
            <person name="Conover J.L."/>
            <person name="Sanders W.S."/>
            <person name="Peterson D.G."/>
            <person name="Frelichowski J.E."/>
            <person name="Scheffler J.A."/>
            <person name="Scheffler B.E."/>
            <person name="Wendel J.F."/>
        </authorList>
    </citation>
    <scope>NUCLEOTIDE SEQUENCE [LARGE SCALE GENOMIC DNA]</scope>
    <source>
        <strain evidence="2">157</strain>
        <tissue evidence="2">Leaf</tissue>
    </source>
</reference>
<dbReference type="AlphaFoldDB" id="A0A7J8NI23"/>
<dbReference type="InterPro" id="IPR027417">
    <property type="entry name" value="P-loop_NTPase"/>
</dbReference>
<organism evidence="2 3">
    <name type="scientific">Gossypium lobatum</name>
    <dbReference type="NCBI Taxonomy" id="34289"/>
    <lineage>
        <taxon>Eukaryota</taxon>
        <taxon>Viridiplantae</taxon>
        <taxon>Streptophyta</taxon>
        <taxon>Embryophyta</taxon>
        <taxon>Tracheophyta</taxon>
        <taxon>Spermatophyta</taxon>
        <taxon>Magnoliopsida</taxon>
        <taxon>eudicotyledons</taxon>
        <taxon>Gunneridae</taxon>
        <taxon>Pentapetalae</taxon>
        <taxon>rosids</taxon>
        <taxon>malvids</taxon>
        <taxon>Malvales</taxon>
        <taxon>Malvaceae</taxon>
        <taxon>Malvoideae</taxon>
        <taxon>Gossypium</taxon>
    </lineage>
</organism>
<dbReference type="InterPro" id="IPR002182">
    <property type="entry name" value="NB-ARC"/>
</dbReference>
<keyword evidence="3" id="KW-1185">Reference proteome</keyword>
<evidence type="ECO:0000313" key="2">
    <source>
        <dbReference type="EMBL" id="MBA0576615.1"/>
    </source>
</evidence>
<sequence length="110" mass="12565">MLSEADKKMKVEKLAKKLSSFLEENKCLVILDDIWNTEAWESLKPAFSARQTRSNTSACDKSQLPDGASTSVQIGREFQAFQVAHVMKKCKIYTVIHSKCFKCLEENQKF</sequence>